<dbReference type="STRING" id="6573.A0A210Q547"/>
<evidence type="ECO:0000256" key="9">
    <source>
        <dbReference type="SAM" id="MobiDB-lite"/>
    </source>
</evidence>
<keyword evidence="7 12" id="KW-0675">Receptor</keyword>
<feature type="domain" description="Nuclear receptor" evidence="10">
    <location>
        <begin position="553"/>
        <end position="636"/>
    </location>
</feature>
<keyword evidence="13" id="KW-1185">Reference proteome</keyword>
<evidence type="ECO:0000256" key="4">
    <source>
        <dbReference type="ARBA" id="ARBA00023015"/>
    </source>
</evidence>
<dbReference type="GO" id="GO:0000978">
    <property type="term" value="F:RNA polymerase II cis-regulatory region sequence-specific DNA binding"/>
    <property type="evidence" value="ECO:0007669"/>
    <property type="project" value="TreeGrafter"/>
</dbReference>
<dbReference type="SMART" id="SM00430">
    <property type="entry name" value="HOLI"/>
    <property type="match status" value="1"/>
</dbReference>
<dbReference type="InterPro" id="IPR000536">
    <property type="entry name" value="Nucl_hrmn_rcpt_lig-bd"/>
</dbReference>
<proteinExistence type="predicted"/>
<feature type="domain" description="Nuclear receptor" evidence="10">
    <location>
        <begin position="639"/>
        <end position="716"/>
    </location>
</feature>
<dbReference type="GO" id="GO:0008270">
    <property type="term" value="F:zinc ion binding"/>
    <property type="evidence" value="ECO:0007669"/>
    <property type="project" value="UniProtKB-KW"/>
</dbReference>
<reference evidence="12 13" key="1">
    <citation type="journal article" date="2017" name="Nat. Ecol. Evol.">
        <title>Scallop genome provides insights into evolution of bilaterian karyotype and development.</title>
        <authorList>
            <person name="Wang S."/>
            <person name="Zhang J."/>
            <person name="Jiao W."/>
            <person name="Li J."/>
            <person name="Xun X."/>
            <person name="Sun Y."/>
            <person name="Guo X."/>
            <person name="Huan P."/>
            <person name="Dong B."/>
            <person name="Zhang L."/>
            <person name="Hu X."/>
            <person name="Sun X."/>
            <person name="Wang J."/>
            <person name="Zhao C."/>
            <person name="Wang Y."/>
            <person name="Wang D."/>
            <person name="Huang X."/>
            <person name="Wang R."/>
            <person name="Lv J."/>
            <person name="Li Y."/>
            <person name="Zhang Z."/>
            <person name="Liu B."/>
            <person name="Lu W."/>
            <person name="Hui Y."/>
            <person name="Liang J."/>
            <person name="Zhou Z."/>
            <person name="Hou R."/>
            <person name="Li X."/>
            <person name="Liu Y."/>
            <person name="Li H."/>
            <person name="Ning X."/>
            <person name="Lin Y."/>
            <person name="Zhao L."/>
            <person name="Xing Q."/>
            <person name="Dou J."/>
            <person name="Li Y."/>
            <person name="Mao J."/>
            <person name="Guo H."/>
            <person name="Dou H."/>
            <person name="Li T."/>
            <person name="Mu C."/>
            <person name="Jiang W."/>
            <person name="Fu Q."/>
            <person name="Fu X."/>
            <person name="Miao Y."/>
            <person name="Liu J."/>
            <person name="Yu Q."/>
            <person name="Li R."/>
            <person name="Liao H."/>
            <person name="Li X."/>
            <person name="Kong Y."/>
            <person name="Jiang Z."/>
            <person name="Chourrout D."/>
            <person name="Li R."/>
            <person name="Bao Z."/>
        </authorList>
    </citation>
    <scope>NUCLEOTIDE SEQUENCE [LARGE SCALE GENOMIC DNA]</scope>
    <source>
        <strain evidence="12 13">PY_sf001</strain>
    </source>
</reference>
<dbReference type="Proteomes" id="UP000242188">
    <property type="component" value="Unassembled WGS sequence"/>
</dbReference>
<evidence type="ECO:0000259" key="10">
    <source>
        <dbReference type="PROSITE" id="PS51030"/>
    </source>
</evidence>
<dbReference type="PRINTS" id="PR00047">
    <property type="entry name" value="STROIDFINGER"/>
</dbReference>
<keyword evidence="3" id="KW-0862">Zinc</keyword>
<keyword evidence="5" id="KW-0238">DNA-binding</keyword>
<dbReference type="PRINTS" id="PR00398">
    <property type="entry name" value="STRDHORMONER"/>
</dbReference>
<evidence type="ECO:0000256" key="3">
    <source>
        <dbReference type="ARBA" id="ARBA00022833"/>
    </source>
</evidence>
<dbReference type="PANTHER" id="PTHR24082">
    <property type="entry name" value="NUCLEAR HORMONE RECEPTOR"/>
    <property type="match status" value="1"/>
</dbReference>
<evidence type="ECO:0000313" key="13">
    <source>
        <dbReference type="Proteomes" id="UP000242188"/>
    </source>
</evidence>
<dbReference type="CDD" id="cd07179">
    <property type="entry name" value="2DBD_NR_DBD2"/>
    <property type="match status" value="1"/>
</dbReference>
<keyword evidence="1" id="KW-0479">Metal-binding</keyword>
<dbReference type="CDD" id="cd06916">
    <property type="entry name" value="NR_DBD_like"/>
    <property type="match status" value="1"/>
</dbReference>
<name>A0A210Q547_MIZYE</name>
<keyword evidence="2" id="KW-0863">Zinc-finger</keyword>
<dbReference type="AlphaFoldDB" id="A0A210Q547"/>
<protein>
    <submittedName>
        <fullName evidence="12">Nuclear receptor ROR-beta</fullName>
    </submittedName>
</protein>
<evidence type="ECO:0000256" key="1">
    <source>
        <dbReference type="ARBA" id="ARBA00022723"/>
    </source>
</evidence>
<dbReference type="PROSITE" id="PS51843">
    <property type="entry name" value="NR_LBD"/>
    <property type="match status" value="1"/>
</dbReference>
<dbReference type="SMART" id="SM00399">
    <property type="entry name" value="ZnF_C4"/>
    <property type="match status" value="2"/>
</dbReference>
<feature type="region of interest" description="Disordered" evidence="9">
    <location>
        <begin position="479"/>
        <end position="519"/>
    </location>
</feature>
<gene>
    <name evidence="12" type="ORF">KP79_PYT10168</name>
</gene>
<dbReference type="SUPFAM" id="SSF48508">
    <property type="entry name" value="Nuclear receptor ligand-binding domain"/>
    <property type="match status" value="1"/>
</dbReference>
<keyword evidence="8" id="KW-0539">Nucleus</keyword>
<feature type="compositionally biased region" description="Basic and acidic residues" evidence="9">
    <location>
        <begin position="489"/>
        <end position="498"/>
    </location>
</feature>
<evidence type="ECO:0000256" key="2">
    <source>
        <dbReference type="ARBA" id="ARBA00022771"/>
    </source>
</evidence>
<dbReference type="GO" id="GO:0045944">
    <property type="term" value="P:positive regulation of transcription by RNA polymerase II"/>
    <property type="evidence" value="ECO:0007669"/>
    <property type="project" value="TreeGrafter"/>
</dbReference>
<dbReference type="InterPro" id="IPR050234">
    <property type="entry name" value="Nuclear_hormone_rcpt_NR1"/>
</dbReference>
<dbReference type="PANTHER" id="PTHR24082:SF473">
    <property type="entry name" value="ECDYSONE-INDUCED PROTEIN 75B, ISOFORM B"/>
    <property type="match status" value="1"/>
</dbReference>
<dbReference type="GO" id="GO:0009755">
    <property type="term" value="P:hormone-mediated signaling pathway"/>
    <property type="evidence" value="ECO:0007669"/>
    <property type="project" value="TreeGrafter"/>
</dbReference>
<keyword evidence="4" id="KW-0805">Transcription regulation</keyword>
<dbReference type="Gene3D" id="3.30.50.10">
    <property type="entry name" value="Erythroid Transcription Factor GATA-1, subunit A"/>
    <property type="match status" value="2"/>
</dbReference>
<dbReference type="GO" id="GO:0030154">
    <property type="term" value="P:cell differentiation"/>
    <property type="evidence" value="ECO:0007669"/>
    <property type="project" value="TreeGrafter"/>
</dbReference>
<dbReference type="SUPFAM" id="SSF57716">
    <property type="entry name" value="Glucocorticoid receptor-like (DNA-binding domain)"/>
    <property type="match status" value="2"/>
</dbReference>
<evidence type="ECO:0000256" key="7">
    <source>
        <dbReference type="ARBA" id="ARBA00023170"/>
    </source>
</evidence>
<evidence type="ECO:0000256" key="6">
    <source>
        <dbReference type="ARBA" id="ARBA00023163"/>
    </source>
</evidence>
<dbReference type="PROSITE" id="PS51030">
    <property type="entry name" value="NUCLEAR_REC_DBD_2"/>
    <property type="match status" value="2"/>
</dbReference>
<feature type="region of interest" description="Disordered" evidence="9">
    <location>
        <begin position="434"/>
        <end position="466"/>
    </location>
</feature>
<dbReference type="InterPro" id="IPR001723">
    <property type="entry name" value="Nuclear_hrmn_rcpt"/>
</dbReference>
<dbReference type="InterPro" id="IPR001628">
    <property type="entry name" value="Znf_hrmn_rcpt"/>
</dbReference>
<dbReference type="GO" id="GO:0000122">
    <property type="term" value="P:negative regulation of transcription by RNA polymerase II"/>
    <property type="evidence" value="ECO:0007669"/>
    <property type="project" value="TreeGrafter"/>
</dbReference>
<dbReference type="Pfam" id="PF00104">
    <property type="entry name" value="Hormone_recep"/>
    <property type="match status" value="1"/>
</dbReference>
<feature type="domain" description="NR LBD" evidence="11">
    <location>
        <begin position="858"/>
        <end position="1078"/>
    </location>
</feature>
<dbReference type="Pfam" id="PF00105">
    <property type="entry name" value="zf-C4"/>
    <property type="match status" value="2"/>
</dbReference>
<evidence type="ECO:0000256" key="8">
    <source>
        <dbReference type="ARBA" id="ARBA00023242"/>
    </source>
</evidence>
<dbReference type="InterPro" id="IPR035500">
    <property type="entry name" value="NHR-like_dom_sf"/>
</dbReference>
<evidence type="ECO:0000256" key="5">
    <source>
        <dbReference type="ARBA" id="ARBA00023125"/>
    </source>
</evidence>
<evidence type="ECO:0000313" key="12">
    <source>
        <dbReference type="EMBL" id="OWF43845.1"/>
    </source>
</evidence>
<dbReference type="PROSITE" id="PS00031">
    <property type="entry name" value="NUCLEAR_REC_DBD_1"/>
    <property type="match status" value="1"/>
</dbReference>
<comment type="caution">
    <text evidence="12">The sequence shown here is derived from an EMBL/GenBank/DDBJ whole genome shotgun (WGS) entry which is preliminary data.</text>
</comment>
<dbReference type="OrthoDB" id="5771769at2759"/>
<dbReference type="Gene3D" id="1.10.565.10">
    <property type="entry name" value="Retinoid X Receptor"/>
    <property type="match status" value="1"/>
</dbReference>
<dbReference type="InterPro" id="IPR013088">
    <property type="entry name" value="Znf_NHR/GATA"/>
</dbReference>
<sequence>MNLSGQAIYAPKKVYLSKSSSDCTQAAGDEKTEDSVNSQAVTDNMFELQSQKFLSLFGQPNTTPKPFYTPSSPSGQFIVNSSTGCGHQLYMGNEIDQQTANYLPQHSSYSHGLGLLSSVISSTGPNQLSSANSSFEGRHSFATASADTGKLSSACYSKESGGQLCSENVSPVSASMNQVTSVNTRPVPPLNSSEVPYVNASQASSVNGSQVSFERLASSFGQNVDPYNTCQFLSPKNLEVTGSGQALSGSCAVAIDTEATGNSGRVENLNDSKYVEQLSGNTGNSNSVSQSPITCSTARCDSTQSPLTFNEGFVNSPESWTFSPLVPFSLSHDNSYDECAHGSPFTGMPEVTSQSTLDELQNDVKSSVSDSKDMSSSKCYSSTVQNRTEKAMTWAQKYGININAKQKTSSRQSFSRISLADIEEFSGKIVPGKRKSVETCSSNNKLLGPSEPKQMSTSPREVKYSSENHVDYSSSVILSSSQVSSTDMNQEHSLERSRQGQNRIPSELSPMPSSTSEISAVPPKMYGICEEDSNEISSSGSVMDYVQNQGSTDTYCQVCGDKAAGFYCGAFICEACKKFFMRANKLEKLKYVCLRVGRCVITKESRVQCQYCRYQKCVSLKMYCPGTGDSKKKDKKIGEIPCRVCSAPSSGFHFGALTCEGCKGFFRRMAKERECQRYKCSKNGSCEVNTITRNLCKACRYRKCVECGMSIEGSRIGRQPNSVKHAISIEAEKQGKTQCKEQVLNDGINISDMEAMVNAAIPATVEELAQITSDIQPQQFDVKEMKGEVKISEENKDLETTPLPLVPVEIKQEPQSPMATITKPFTLRSSCSGSSIVDSISCEKTFEILDKCADCNEELEHLLPVIKNNEEDELAEFTSIKSSWVNMMSSFEFTARKLIKFSKKVPGFRAISLDDQIKLIQASIYPIVVLNCSRSFDNETKQFSYFNYTPRQRETIQSFFPMLKILSSHFIHTGTMVKLMNFSSMEYTFLSILLLLNADVENLEDSERVRKLLLDTTFALQYHEETTYTDGSTRFGMLLVRLAELHFILIQHNTAITVMLKKNPELTLPQMYKEMFGEKVLEN</sequence>
<dbReference type="GO" id="GO:0004879">
    <property type="term" value="F:nuclear receptor activity"/>
    <property type="evidence" value="ECO:0007669"/>
    <property type="project" value="TreeGrafter"/>
</dbReference>
<evidence type="ECO:0000259" key="11">
    <source>
        <dbReference type="PROSITE" id="PS51843"/>
    </source>
</evidence>
<organism evidence="12 13">
    <name type="scientific">Mizuhopecten yessoensis</name>
    <name type="common">Japanese scallop</name>
    <name type="synonym">Patinopecten yessoensis</name>
    <dbReference type="NCBI Taxonomy" id="6573"/>
    <lineage>
        <taxon>Eukaryota</taxon>
        <taxon>Metazoa</taxon>
        <taxon>Spiralia</taxon>
        <taxon>Lophotrochozoa</taxon>
        <taxon>Mollusca</taxon>
        <taxon>Bivalvia</taxon>
        <taxon>Autobranchia</taxon>
        <taxon>Pteriomorphia</taxon>
        <taxon>Pectinida</taxon>
        <taxon>Pectinoidea</taxon>
        <taxon>Pectinidae</taxon>
        <taxon>Mizuhopecten</taxon>
    </lineage>
</organism>
<accession>A0A210Q547</accession>
<dbReference type="EMBL" id="NEDP02004994">
    <property type="protein sequence ID" value="OWF43845.1"/>
    <property type="molecule type" value="Genomic_DNA"/>
</dbReference>
<keyword evidence="6" id="KW-0804">Transcription</keyword>